<evidence type="ECO:0008006" key="4">
    <source>
        <dbReference type="Google" id="ProtNLM"/>
    </source>
</evidence>
<reference evidence="2 3" key="1">
    <citation type="journal article" date="2016" name="Nat. Commun.">
        <title>Thousands of microbial genomes shed light on interconnected biogeochemical processes in an aquifer system.</title>
        <authorList>
            <person name="Anantharaman K."/>
            <person name="Brown C.T."/>
            <person name="Hug L.A."/>
            <person name="Sharon I."/>
            <person name="Castelle C.J."/>
            <person name="Probst A.J."/>
            <person name="Thomas B.C."/>
            <person name="Singh A."/>
            <person name="Wilkins M.J."/>
            <person name="Karaoz U."/>
            <person name="Brodie E.L."/>
            <person name="Williams K.H."/>
            <person name="Hubbard S.S."/>
            <person name="Banfield J.F."/>
        </authorList>
    </citation>
    <scope>NUCLEOTIDE SEQUENCE [LARGE SCALE GENOMIC DNA]</scope>
</reference>
<proteinExistence type="predicted"/>
<feature type="transmembrane region" description="Helical" evidence="1">
    <location>
        <begin position="101"/>
        <end position="127"/>
    </location>
</feature>
<name>A0A1F7U622_9BACT</name>
<evidence type="ECO:0000256" key="1">
    <source>
        <dbReference type="SAM" id="Phobius"/>
    </source>
</evidence>
<keyword evidence="1" id="KW-1133">Transmembrane helix</keyword>
<evidence type="ECO:0000313" key="2">
    <source>
        <dbReference type="EMBL" id="OGL73692.1"/>
    </source>
</evidence>
<comment type="caution">
    <text evidence="2">The sequence shown here is derived from an EMBL/GenBank/DDBJ whole genome shotgun (WGS) entry which is preliminary data.</text>
</comment>
<accession>A0A1F7U622</accession>
<dbReference type="Proteomes" id="UP000176303">
    <property type="component" value="Unassembled WGS sequence"/>
</dbReference>
<dbReference type="STRING" id="1802391.A3D72_02120"/>
<keyword evidence="1" id="KW-0812">Transmembrane</keyword>
<dbReference type="EMBL" id="MGDZ01000023">
    <property type="protein sequence ID" value="OGL73692.1"/>
    <property type="molecule type" value="Genomic_DNA"/>
</dbReference>
<dbReference type="AlphaFoldDB" id="A0A1F7U622"/>
<organism evidence="2 3">
    <name type="scientific">Candidatus Uhrbacteria bacterium RIFCSPHIGHO2_02_FULL_57_19</name>
    <dbReference type="NCBI Taxonomy" id="1802391"/>
    <lineage>
        <taxon>Bacteria</taxon>
        <taxon>Candidatus Uhriibacteriota</taxon>
    </lineage>
</organism>
<feature type="transmembrane region" description="Helical" evidence="1">
    <location>
        <begin position="147"/>
        <end position="168"/>
    </location>
</feature>
<keyword evidence="1" id="KW-0472">Membrane</keyword>
<protein>
    <recommendedName>
        <fullName evidence="4">Rod shape-determining protein MreD</fullName>
    </recommendedName>
</protein>
<sequence>MKILRLASVLAAAWLSVFIETAIIPIRGGFFFLLQPALWTVFLFSLRLGPHQTLALSAVVGLLLDYWSILPFGITLSALVAAAAISRTAALSWFSHKPSLAAVLAVSSGHLIFLSLRDLFGLILKIFGAETAWIIEPRALAIQSTALFFNVLTASFVIILALPVKLALRRWFRLKSLKYVR</sequence>
<gene>
    <name evidence="2" type="ORF">A3D72_02120</name>
</gene>
<evidence type="ECO:0000313" key="3">
    <source>
        <dbReference type="Proteomes" id="UP000176303"/>
    </source>
</evidence>